<gene>
    <name evidence="2" type="ORF">GSCOC_T00039190001</name>
</gene>
<evidence type="ECO:0000256" key="1">
    <source>
        <dbReference type="SAM" id="MobiDB-lite"/>
    </source>
</evidence>
<feature type="compositionally biased region" description="Polar residues" evidence="1">
    <location>
        <begin position="20"/>
        <end position="34"/>
    </location>
</feature>
<evidence type="ECO:0000313" key="3">
    <source>
        <dbReference type="Proteomes" id="UP000295252"/>
    </source>
</evidence>
<dbReference type="EMBL" id="HG739162">
    <property type="protein sequence ID" value="CDP14021.1"/>
    <property type="molecule type" value="Genomic_DNA"/>
</dbReference>
<dbReference type="Gramene" id="CDP14021">
    <property type="protein sequence ID" value="CDP14021"/>
    <property type="gene ID" value="GSCOC_T00039190001"/>
</dbReference>
<reference evidence="3" key="1">
    <citation type="journal article" date="2014" name="Science">
        <title>The coffee genome provides insight into the convergent evolution of caffeine biosynthesis.</title>
        <authorList>
            <person name="Denoeud F."/>
            <person name="Carretero-Paulet L."/>
            <person name="Dereeper A."/>
            <person name="Droc G."/>
            <person name="Guyot R."/>
            <person name="Pietrella M."/>
            <person name="Zheng C."/>
            <person name="Alberti A."/>
            <person name="Anthony F."/>
            <person name="Aprea G."/>
            <person name="Aury J.M."/>
            <person name="Bento P."/>
            <person name="Bernard M."/>
            <person name="Bocs S."/>
            <person name="Campa C."/>
            <person name="Cenci A."/>
            <person name="Combes M.C."/>
            <person name="Crouzillat D."/>
            <person name="Da Silva C."/>
            <person name="Daddiego L."/>
            <person name="De Bellis F."/>
            <person name="Dussert S."/>
            <person name="Garsmeur O."/>
            <person name="Gayraud T."/>
            <person name="Guignon V."/>
            <person name="Jahn K."/>
            <person name="Jamilloux V."/>
            <person name="Joet T."/>
            <person name="Labadie K."/>
            <person name="Lan T."/>
            <person name="Leclercq J."/>
            <person name="Lepelley M."/>
            <person name="Leroy T."/>
            <person name="Li L.T."/>
            <person name="Librado P."/>
            <person name="Lopez L."/>
            <person name="Munoz A."/>
            <person name="Noel B."/>
            <person name="Pallavicini A."/>
            <person name="Perrotta G."/>
            <person name="Poncet V."/>
            <person name="Pot D."/>
            <person name="Priyono X."/>
            <person name="Rigoreau M."/>
            <person name="Rouard M."/>
            <person name="Rozas J."/>
            <person name="Tranchant-Dubreuil C."/>
            <person name="VanBuren R."/>
            <person name="Zhang Q."/>
            <person name="Andrade A.C."/>
            <person name="Argout X."/>
            <person name="Bertrand B."/>
            <person name="de Kochko A."/>
            <person name="Graziosi G."/>
            <person name="Henry R.J."/>
            <person name="Jayarama X."/>
            <person name="Ming R."/>
            <person name="Nagai C."/>
            <person name="Rounsley S."/>
            <person name="Sankoff D."/>
            <person name="Giuliano G."/>
            <person name="Albert V.A."/>
            <person name="Wincker P."/>
            <person name="Lashermes P."/>
        </authorList>
    </citation>
    <scope>NUCLEOTIDE SEQUENCE [LARGE SCALE GENOMIC DNA]</scope>
    <source>
        <strain evidence="3">cv. DH200-94</strain>
    </source>
</reference>
<dbReference type="AlphaFoldDB" id="A0A068V020"/>
<feature type="region of interest" description="Disordered" evidence="1">
    <location>
        <begin position="20"/>
        <end position="42"/>
    </location>
</feature>
<organism evidence="2 3">
    <name type="scientific">Coffea canephora</name>
    <name type="common">Robusta coffee</name>
    <dbReference type="NCBI Taxonomy" id="49390"/>
    <lineage>
        <taxon>Eukaryota</taxon>
        <taxon>Viridiplantae</taxon>
        <taxon>Streptophyta</taxon>
        <taxon>Embryophyta</taxon>
        <taxon>Tracheophyta</taxon>
        <taxon>Spermatophyta</taxon>
        <taxon>Magnoliopsida</taxon>
        <taxon>eudicotyledons</taxon>
        <taxon>Gunneridae</taxon>
        <taxon>Pentapetalae</taxon>
        <taxon>asterids</taxon>
        <taxon>lamiids</taxon>
        <taxon>Gentianales</taxon>
        <taxon>Rubiaceae</taxon>
        <taxon>Ixoroideae</taxon>
        <taxon>Gardenieae complex</taxon>
        <taxon>Bertiereae - Coffeeae clade</taxon>
        <taxon>Coffeeae</taxon>
        <taxon>Coffea</taxon>
    </lineage>
</organism>
<dbReference type="InParanoid" id="A0A068V020"/>
<accession>A0A068V020</accession>
<dbReference type="Proteomes" id="UP000295252">
    <property type="component" value="Chromosome IV"/>
</dbReference>
<proteinExistence type="predicted"/>
<evidence type="ECO:0000313" key="2">
    <source>
        <dbReference type="EMBL" id="CDP14021.1"/>
    </source>
</evidence>
<protein>
    <submittedName>
        <fullName evidence="2">Uncharacterized protein</fullName>
    </submittedName>
</protein>
<name>A0A068V020_COFCA</name>
<keyword evidence="3" id="KW-1185">Reference proteome</keyword>
<sequence length="63" mass="7023">MGFEDSFACEDGKVDWTGQSSLSELGTKSNQPNFFPQGKKGKEKKKITILAWETFQSLDFVCG</sequence>